<dbReference type="RefSeq" id="WP_069477232.1">
    <property type="nucleotide sequence ID" value="NZ_CP017111.1"/>
</dbReference>
<feature type="transmembrane region" description="Helical" evidence="10">
    <location>
        <begin position="178"/>
        <end position="196"/>
    </location>
</feature>
<dbReference type="EMBL" id="CP017111">
    <property type="protein sequence ID" value="AOO64287.1"/>
    <property type="molecule type" value="Genomic_DNA"/>
</dbReference>
<evidence type="ECO:0000256" key="1">
    <source>
        <dbReference type="ARBA" id="ARBA00000085"/>
    </source>
</evidence>
<proteinExistence type="predicted"/>
<keyword evidence="6" id="KW-0547">Nucleotide-binding</keyword>
<evidence type="ECO:0000256" key="6">
    <source>
        <dbReference type="ARBA" id="ARBA00022741"/>
    </source>
</evidence>
<dbReference type="InterPro" id="IPR004358">
    <property type="entry name" value="Sig_transdc_His_kin-like_C"/>
</dbReference>
<evidence type="ECO:0000256" key="3">
    <source>
        <dbReference type="ARBA" id="ARBA00012438"/>
    </source>
</evidence>
<dbReference type="PATRIC" id="fig|1193502.14.peg.507"/>
<accession>A0A1D7TH11</accession>
<dbReference type="Gene3D" id="3.30.565.10">
    <property type="entry name" value="Histidine kinase-like ATPase, C-terminal domain"/>
    <property type="match status" value="1"/>
</dbReference>
<keyword evidence="10" id="KW-1133">Transmembrane helix</keyword>
<evidence type="ECO:0000259" key="12">
    <source>
        <dbReference type="PROSITE" id="PS50885"/>
    </source>
</evidence>
<keyword evidence="5" id="KW-0808">Transferase</keyword>
<dbReference type="InterPro" id="IPR003594">
    <property type="entry name" value="HATPase_dom"/>
</dbReference>
<evidence type="ECO:0000256" key="2">
    <source>
        <dbReference type="ARBA" id="ARBA00004370"/>
    </source>
</evidence>
<dbReference type="InterPro" id="IPR005467">
    <property type="entry name" value="His_kinase_dom"/>
</dbReference>
<dbReference type="AlphaFoldDB" id="A0A1D7TH11"/>
<reference evidence="14" key="1">
    <citation type="submission" date="2016-08" db="EMBL/GenBank/DDBJ databases">
        <title>Complete genome sequence of the organohalide-respiring Epsilonproteobacterium Sulfurospirillum halorespirans.</title>
        <authorList>
            <person name="Goris T."/>
            <person name="Zimmermann J."/>
            <person name="Schenz B."/>
            <person name="Lemos M."/>
            <person name="Hackermueller J."/>
            <person name="Diekert G."/>
        </authorList>
    </citation>
    <scope>NUCLEOTIDE SEQUENCE [LARGE SCALE GENOMIC DNA]</scope>
    <source>
        <strain>DSM 13726</strain>
        <strain evidence="14">PCE-M2</strain>
    </source>
</reference>
<dbReference type="PROSITE" id="PS50109">
    <property type="entry name" value="HIS_KIN"/>
    <property type="match status" value="1"/>
</dbReference>
<dbReference type="KEGG" id="shal:SHALO_0497"/>
<evidence type="ECO:0000313" key="13">
    <source>
        <dbReference type="EMBL" id="AOO64287.1"/>
    </source>
</evidence>
<dbReference type="PRINTS" id="PR00344">
    <property type="entry name" value="BCTRLSENSOR"/>
</dbReference>
<dbReference type="PANTHER" id="PTHR43065:SF46">
    <property type="entry name" value="C4-DICARBOXYLATE TRANSPORT SENSOR PROTEIN DCTB"/>
    <property type="match status" value="1"/>
</dbReference>
<dbReference type="SMART" id="SM00387">
    <property type="entry name" value="HATPase_c"/>
    <property type="match status" value="1"/>
</dbReference>
<evidence type="ECO:0000256" key="5">
    <source>
        <dbReference type="ARBA" id="ARBA00022679"/>
    </source>
</evidence>
<dbReference type="Proteomes" id="UP000094609">
    <property type="component" value="Chromosome"/>
</dbReference>
<dbReference type="InterPro" id="IPR036890">
    <property type="entry name" value="HATPase_C_sf"/>
</dbReference>
<feature type="domain" description="HAMP" evidence="12">
    <location>
        <begin position="261"/>
        <end position="308"/>
    </location>
</feature>
<feature type="domain" description="Histidine kinase" evidence="11">
    <location>
        <begin position="336"/>
        <end position="551"/>
    </location>
</feature>
<dbReference type="GO" id="GO:0016020">
    <property type="term" value="C:membrane"/>
    <property type="evidence" value="ECO:0007669"/>
    <property type="project" value="UniProtKB-SubCell"/>
</dbReference>
<evidence type="ECO:0000256" key="4">
    <source>
        <dbReference type="ARBA" id="ARBA00022553"/>
    </source>
</evidence>
<dbReference type="GO" id="GO:0005524">
    <property type="term" value="F:ATP binding"/>
    <property type="evidence" value="ECO:0007669"/>
    <property type="project" value="UniProtKB-KW"/>
</dbReference>
<gene>
    <name evidence="13" type="ORF">SHALO_0497</name>
</gene>
<dbReference type="PANTHER" id="PTHR43065">
    <property type="entry name" value="SENSOR HISTIDINE KINASE"/>
    <property type="match status" value="1"/>
</dbReference>
<sequence length="559" mass="63536">MKKIPIKYKLLLLFSFSFIGMLILSERTFALSKENISNATMIFENSRSTQHLQENYIEPTNVLREMSLSLVMSPNEDYRKNIEIDIVKQRKRLEENFSKLDAQTYASWKAYANSVEKTCGYLGARFEEGAFVHVNSIEREHYYALLNRLKALQHDAVNQTEQNFSDIQTSARALKYELAILVLLLSTLVFVAGYLLSSHIVSSILKLQEGLKDFFGYLETKTIQPKPIELNSRDELEDMSKLLNRNIAKASATIAQDILFIEDAISVVNDLKLGKLSSRLHSKAQAPELQLLKDVVNTMIDNLESKINEEISKSTEQEKLLIQQSKLASMGEMIGNIAHQWRQPLGELSALLMNIQVKHDFNDLDDAYMLASIQQCMKINGYMSGTISDFQNFFKPSKEKEVFEISEACERSIAILQASLKYHGIEFSFDISEKMEVLGYPNEFAQALLNILSNAKDVLSEREISNPFIRLNLKKGYKYILIVIEDNGGGIAREQMERIFEPYFTTKYAKQGTGIGLYMTKMIIENNMGGIITVKNTEIGALFTIKLPSISEVAVEYEA</sequence>
<evidence type="ECO:0000259" key="11">
    <source>
        <dbReference type="PROSITE" id="PS50109"/>
    </source>
</evidence>
<evidence type="ECO:0000256" key="10">
    <source>
        <dbReference type="SAM" id="Phobius"/>
    </source>
</evidence>
<protein>
    <recommendedName>
        <fullName evidence="3">histidine kinase</fullName>
        <ecNumber evidence="3">2.7.13.3</ecNumber>
    </recommendedName>
</protein>
<keyword evidence="14" id="KW-1185">Reference proteome</keyword>
<keyword evidence="10" id="KW-0812">Transmembrane</keyword>
<dbReference type="CDD" id="cd00075">
    <property type="entry name" value="HATPase"/>
    <property type="match status" value="1"/>
</dbReference>
<keyword evidence="10" id="KW-0472">Membrane</keyword>
<dbReference type="STRING" id="1193502.SHALO_0497"/>
<evidence type="ECO:0000256" key="8">
    <source>
        <dbReference type="ARBA" id="ARBA00022840"/>
    </source>
</evidence>
<keyword evidence="4" id="KW-0597">Phosphoprotein</keyword>
<dbReference type="PROSITE" id="PS50885">
    <property type="entry name" value="HAMP"/>
    <property type="match status" value="1"/>
</dbReference>
<organism evidence="13 14">
    <name type="scientific">Sulfurospirillum halorespirans DSM 13726</name>
    <dbReference type="NCBI Taxonomy" id="1193502"/>
    <lineage>
        <taxon>Bacteria</taxon>
        <taxon>Pseudomonadati</taxon>
        <taxon>Campylobacterota</taxon>
        <taxon>Epsilonproteobacteria</taxon>
        <taxon>Campylobacterales</taxon>
        <taxon>Sulfurospirillaceae</taxon>
        <taxon>Sulfurospirillum</taxon>
    </lineage>
</organism>
<evidence type="ECO:0000256" key="7">
    <source>
        <dbReference type="ARBA" id="ARBA00022777"/>
    </source>
</evidence>
<dbReference type="GO" id="GO:0000155">
    <property type="term" value="F:phosphorelay sensor kinase activity"/>
    <property type="evidence" value="ECO:0007669"/>
    <property type="project" value="InterPro"/>
</dbReference>
<keyword evidence="9" id="KW-0902">Two-component regulatory system</keyword>
<dbReference type="SUPFAM" id="SSF47384">
    <property type="entry name" value="Homodimeric domain of signal transducing histidine kinase"/>
    <property type="match status" value="1"/>
</dbReference>
<dbReference type="Pfam" id="PF02518">
    <property type="entry name" value="HATPase_c"/>
    <property type="match status" value="1"/>
</dbReference>
<keyword evidence="7 13" id="KW-0418">Kinase</keyword>
<comment type="catalytic activity">
    <reaction evidence="1">
        <text>ATP + protein L-histidine = ADP + protein N-phospho-L-histidine.</text>
        <dbReference type="EC" id="2.7.13.3"/>
    </reaction>
</comment>
<dbReference type="EC" id="2.7.13.3" evidence="3"/>
<comment type="subcellular location">
    <subcellularLocation>
        <location evidence="2">Membrane</location>
    </subcellularLocation>
</comment>
<name>A0A1D7TH11_9BACT</name>
<dbReference type="InterPro" id="IPR003660">
    <property type="entry name" value="HAMP_dom"/>
</dbReference>
<dbReference type="SUPFAM" id="SSF55874">
    <property type="entry name" value="ATPase domain of HSP90 chaperone/DNA topoisomerase II/histidine kinase"/>
    <property type="match status" value="1"/>
</dbReference>
<dbReference type="Gene3D" id="1.10.287.130">
    <property type="match status" value="1"/>
</dbReference>
<evidence type="ECO:0000256" key="9">
    <source>
        <dbReference type="ARBA" id="ARBA00023012"/>
    </source>
</evidence>
<evidence type="ECO:0000313" key="14">
    <source>
        <dbReference type="Proteomes" id="UP000094609"/>
    </source>
</evidence>
<dbReference type="InterPro" id="IPR036097">
    <property type="entry name" value="HisK_dim/P_sf"/>
</dbReference>
<keyword evidence="8" id="KW-0067">ATP-binding</keyword>